<dbReference type="InterPro" id="IPR005053">
    <property type="entry name" value="MobA_MobL"/>
</dbReference>
<evidence type="ECO:0000256" key="2">
    <source>
        <dbReference type="ARBA" id="ARBA00022971"/>
    </source>
</evidence>
<organism evidence="5 6">
    <name type="scientific">Paracoccus isoporae</name>
    <dbReference type="NCBI Taxonomy" id="591205"/>
    <lineage>
        <taxon>Bacteria</taxon>
        <taxon>Pseudomonadati</taxon>
        <taxon>Pseudomonadota</taxon>
        <taxon>Alphaproteobacteria</taxon>
        <taxon>Rhodobacterales</taxon>
        <taxon>Paracoccaceae</taxon>
        <taxon>Paracoccus</taxon>
    </lineage>
</organism>
<feature type="domain" description="MobA/MobL protein" evidence="4">
    <location>
        <begin position="8"/>
        <end position="188"/>
    </location>
</feature>
<sequence>MISRSQGRSATAAIAYRVAERIEDRRTGLTFDYAKRGGVDHTEILAPDHAPDWVCDRSELWNRVEESETRKNSQVAREVRVALPAELTHDERVALVREFAQEQFVDRGMVADIALHAPGREGDERNHHAHILLTTREIGPEGFTAKNRDWNAKDMLEGWREAWARDSNAALERVGIEDRVDHRTLVAQRDEALELAAAARERGDEGAELRETVRAIELDRPPLPQLSPGAWQMKERGIEVGRVGAWHEAKARAAEVMELARDLASHVRDWLDRAADRVLDRLGSGQGELALAGGRDGRVQEPDLATRLKEAWEARQRDRETPDAAMPDRDAPDDLAARLREAAQGIDREALADRAAALREGREAEERQVAEDAARERELERQQEIEKERDSIANRDRDRGHSL</sequence>
<evidence type="ECO:0000256" key="3">
    <source>
        <dbReference type="SAM" id="MobiDB-lite"/>
    </source>
</evidence>
<feature type="region of interest" description="Disordered" evidence="3">
    <location>
        <begin position="357"/>
        <end position="403"/>
    </location>
</feature>
<comment type="similarity">
    <text evidence="1">Belongs to the MobA/MobL family.</text>
</comment>
<dbReference type="STRING" id="591205.SAMN05421538_1253"/>
<gene>
    <name evidence="5" type="ORF">SAMN05421538_1253</name>
</gene>
<protein>
    <submittedName>
        <fullName evidence="5">MobA/MobL family protein</fullName>
    </submittedName>
</protein>
<name>A0A1G7HMU8_9RHOB</name>
<dbReference type="Gene3D" id="3.30.930.30">
    <property type="match status" value="1"/>
</dbReference>
<evidence type="ECO:0000259" key="4">
    <source>
        <dbReference type="Pfam" id="PF03389"/>
    </source>
</evidence>
<dbReference type="Proteomes" id="UP000199344">
    <property type="component" value="Unassembled WGS sequence"/>
</dbReference>
<keyword evidence="6" id="KW-1185">Reference proteome</keyword>
<dbReference type="Pfam" id="PF03389">
    <property type="entry name" value="MobA_MobL"/>
    <property type="match status" value="1"/>
</dbReference>
<accession>A0A1G7HMU8</accession>
<dbReference type="NCBIfam" id="NF041496">
    <property type="entry name" value="MobQ"/>
    <property type="match status" value="1"/>
</dbReference>
<evidence type="ECO:0000256" key="1">
    <source>
        <dbReference type="ARBA" id="ARBA00010873"/>
    </source>
</evidence>
<keyword evidence="2" id="KW-0184">Conjugation</keyword>
<dbReference type="EMBL" id="FNAH01000025">
    <property type="protein sequence ID" value="SDF01339.1"/>
    <property type="molecule type" value="Genomic_DNA"/>
</dbReference>
<evidence type="ECO:0000313" key="6">
    <source>
        <dbReference type="Proteomes" id="UP000199344"/>
    </source>
</evidence>
<feature type="region of interest" description="Disordered" evidence="3">
    <location>
        <begin position="312"/>
        <end position="331"/>
    </location>
</feature>
<reference evidence="5 6" key="1">
    <citation type="submission" date="2016-10" db="EMBL/GenBank/DDBJ databases">
        <authorList>
            <person name="de Groot N.N."/>
        </authorList>
    </citation>
    <scope>NUCLEOTIDE SEQUENCE [LARGE SCALE GENOMIC DNA]</scope>
    <source>
        <strain evidence="5 6">DSM 22220</strain>
    </source>
</reference>
<proteinExistence type="inferred from homology"/>
<dbReference type="AlphaFoldDB" id="A0A1G7HMU8"/>
<evidence type="ECO:0000313" key="5">
    <source>
        <dbReference type="EMBL" id="SDF01339.1"/>
    </source>
</evidence>